<dbReference type="GO" id="GO:0015267">
    <property type="term" value="F:channel activity"/>
    <property type="evidence" value="ECO:0007669"/>
    <property type="project" value="InterPro"/>
</dbReference>
<dbReference type="SUPFAM" id="SSF81338">
    <property type="entry name" value="Aquaporin-like"/>
    <property type="match status" value="1"/>
</dbReference>
<dbReference type="InterPro" id="IPR000425">
    <property type="entry name" value="MIP"/>
</dbReference>
<comment type="subcellular location">
    <subcellularLocation>
        <location evidence="1">Membrane</location>
        <topology evidence="1">Multi-pass membrane protein</topology>
    </subcellularLocation>
</comment>
<feature type="transmembrane region" description="Helical" evidence="7">
    <location>
        <begin position="215"/>
        <end position="234"/>
    </location>
</feature>
<feature type="transmembrane region" description="Helical" evidence="7">
    <location>
        <begin position="167"/>
        <end position="184"/>
    </location>
</feature>
<dbReference type="PANTHER" id="PTHR45724">
    <property type="entry name" value="AQUAPORIN NIP2-1"/>
    <property type="match status" value="1"/>
</dbReference>
<dbReference type="InterPro" id="IPR023271">
    <property type="entry name" value="Aquaporin-like"/>
</dbReference>
<accession>E3FIN8</accession>
<evidence type="ECO:0000256" key="2">
    <source>
        <dbReference type="ARBA" id="ARBA00022448"/>
    </source>
</evidence>
<dbReference type="EMBL" id="CP002271">
    <property type="protein sequence ID" value="ADO75385.1"/>
    <property type="molecule type" value="Genomic_DNA"/>
</dbReference>
<dbReference type="PROSITE" id="PS00221">
    <property type="entry name" value="MIP"/>
    <property type="match status" value="1"/>
</dbReference>
<dbReference type="PANTHER" id="PTHR45724:SF13">
    <property type="entry name" value="AQUAPORIN NIP1-1-RELATED"/>
    <property type="match status" value="1"/>
</dbReference>
<dbReference type="RefSeq" id="WP_013377941.1">
    <property type="nucleotide sequence ID" value="NC_014623.1"/>
</dbReference>
<keyword evidence="3 6" id="KW-0812">Transmembrane</keyword>
<sequence length="359" mass="38805">MKRASVKAARREPLPGQGEPVGLLRRLVAEALGCGLLVVALEGAHHAAEHLGASATEGRLFMSFAAGSVLACLTLALRPLSGAHFNPALTFAGALEEHAPWQEVPLYVLAQVLGSLGGRLLAHLMCHEPLLLTAREPAASDAQFLTEAVATFGLLVVVSGCMRTRPAATPFVIPAYVAATVWFTDSRSLANPALVLARAASERPDLIRPFDVESFVAAQLLGAALAVCLFRWLFNPRSREARPHTVLFDCPVAGPPEVAAALFNQLAHPQRARARVPSFEDRTAKSCWRVLLEPEGSPAAPGPHEERWSLPALSSSREENLRAWQTALRPRIQELLERQGWERLHLVEPHPPEGPQTAT</sequence>
<evidence type="ECO:0000313" key="8">
    <source>
        <dbReference type="EMBL" id="ADO75385.1"/>
    </source>
</evidence>
<evidence type="ECO:0000256" key="3">
    <source>
        <dbReference type="ARBA" id="ARBA00022692"/>
    </source>
</evidence>
<protein>
    <submittedName>
        <fullName evidence="8">MIP family channel protein</fullName>
    </submittedName>
</protein>
<comment type="similarity">
    <text evidence="6">Belongs to the MIP/aquaporin (TC 1.A.8) family.</text>
</comment>
<keyword evidence="9" id="KW-1185">Reference proteome</keyword>
<keyword evidence="2 6" id="KW-0813">Transport</keyword>
<evidence type="ECO:0000256" key="1">
    <source>
        <dbReference type="ARBA" id="ARBA00004141"/>
    </source>
</evidence>
<keyword evidence="5 7" id="KW-0472">Membrane</keyword>
<keyword evidence="4 7" id="KW-1133">Transmembrane helix</keyword>
<proteinExistence type="inferred from homology"/>
<dbReference type="GO" id="GO:0016020">
    <property type="term" value="C:membrane"/>
    <property type="evidence" value="ECO:0007669"/>
    <property type="project" value="UniProtKB-SubCell"/>
</dbReference>
<dbReference type="Gene3D" id="1.20.1080.10">
    <property type="entry name" value="Glycerol uptake facilitator protein"/>
    <property type="match status" value="1"/>
</dbReference>
<evidence type="ECO:0000256" key="6">
    <source>
        <dbReference type="RuleBase" id="RU000477"/>
    </source>
</evidence>
<reference evidence="8 9" key="1">
    <citation type="journal article" date="2011" name="Mol. Biol. Evol.">
        <title>Comparative genomic analysis of fruiting body formation in Myxococcales.</title>
        <authorList>
            <person name="Huntley S."/>
            <person name="Hamann N."/>
            <person name="Wegener-Feldbrugge S."/>
            <person name="Treuner-Lange A."/>
            <person name="Kube M."/>
            <person name="Reinhardt R."/>
            <person name="Klages S."/>
            <person name="Muller R."/>
            <person name="Ronning C.M."/>
            <person name="Nierman W.C."/>
            <person name="Sogaard-Andersen L."/>
        </authorList>
    </citation>
    <scope>NUCLEOTIDE SEQUENCE [LARGE SCALE GENOMIC DNA]</scope>
    <source>
        <strain evidence="8 9">DW4/3-1</strain>
    </source>
</reference>
<dbReference type="eggNOG" id="COG0580">
    <property type="taxonomic scope" value="Bacteria"/>
</dbReference>
<gene>
    <name evidence="8" type="ordered locus">STAUR_7630</name>
</gene>
<organism evidence="8 9">
    <name type="scientific">Stigmatella aurantiaca (strain DW4/3-1)</name>
    <dbReference type="NCBI Taxonomy" id="378806"/>
    <lineage>
        <taxon>Bacteria</taxon>
        <taxon>Pseudomonadati</taxon>
        <taxon>Myxococcota</taxon>
        <taxon>Myxococcia</taxon>
        <taxon>Myxococcales</taxon>
        <taxon>Cystobacterineae</taxon>
        <taxon>Archangiaceae</taxon>
        <taxon>Stigmatella</taxon>
    </lineage>
</organism>
<dbReference type="InterPro" id="IPR034294">
    <property type="entry name" value="Aquaporin_transptr"/>
</dbReference>
<evidence type="ECO:0000256" key="7">
    <source>
        <dbReference type="SAM" id="Phobius"/>
    </source>
</evidence>
<evidence type="ECO:0000256" key="5">
    <source>
        <dbReference type="ARBA" id="ARBA00023136"/>
    </source>
</evidence>
<dbReference type="PRINTS" id="PR00783">
    <property type="entry name" value="MINTRINSICP"/>
</dbReference>
<dbReference type="HOGENOM" id="CLU_852125_0_0_7"/>
<dbReference type="Pfam" id="PF00230">
    <property type="entry name" value="MIP"/>
    <property type="match status" value="1"/>
</dbReference>
<dbReference type="KEGG" id="sur:STAUR_7630"/>
<evidence type="ECO:0000313" key="9">
    <source>
        <dbReference type="Proteomes" id="UP000001351"/>
    </source>
</evidence>
<dbReference type="Proteomes" id="UP000001351">
    <property type="component" value="Chromosome"/>
</dbReference>
<evidence type="ECO:0000256" key="4">
    <source>
        <dbReference type="ARBA" id="ARBA00022989"/>
    </source>
</evidence>
<dbReference type="InterPro" id="IPR022357">
    <property type="entry name" value="MIP_CS"/>
</dbReference>
<dbReference type="STRING" id="378806.STAUR_7630"/>
<name>E3FIN8_STIAD</name>
<dbReference type="AlphaFoldDB" id="E3FIN8"/>